<dbReference type="KEGG" id="str:Sterm_3278"/>
<dbReference type="Gene3D" id="2.40.128.130">
    <property type="entry name" value="Autotransporter beta-domain"/>
    <property type="match status" value="1"/>
</dbReference>
<gene>
    <name evidence="3" type="ordered locus">Sterm_3278</name>
</gene>
<dbReference type="InterPro" id="IPR036709">
    <property type="entry name" value="Autotransporte_beta_dom_sf"/>
</dbReference>
<dbReference type="SMART" id="SM00869">
    <property type="entry name" value="Autotransporter"/>
    <property type="match status" value="1"/>
</dbReference>
<dbReference type="eggNOG" id="COG4625">
    <property type="taxonomic scope" value="Bacteria"/>
</dbReference>
<protein>
    <submittedName>
        <fullName evidence="3">Outer membrane autotransporter barrel domain protein</fullName>
    </submittedName>
</protein>
<sequence>MKRLKYAVLGILASGNVGMGWTSNHYISNQTIVISGPDLTGNDYGIVMVNNSDVTNNSAISANTSGIFSNGSNLTNNASIISQQHGIEASDSVVINNTTGTITGETGFLLINSGLKNYGNIIVLNGGMGVNASETSVENYGDISGDAHGFVINQTVGNTKTFYNEGIVNVTGIALNIINYTDAVNNGRLYGQNTGLYSLNNTFLNDSSGEIKSDNMGANIAFSNLVNKGSIQGNKIGIYSEKSSIINENYIQSPLTGVVSNDGVYLENKGKIESLDTGVKITSGSNQYSGHFKNSGIIDSSNNAVLFNGADNVLELSGGSDIKGKIDGGSGENILIVNGNISLNNSEVNNFNKLIVSGDTVIDGVINLNPSVNNDYYTQSFSNVKDLSQISSETHVGKLTVKGTVNIGVDYDNISSETDKTGKIITNSLTMLNGGKVVLINKGGTTDNLITEAQKSGEKDRISIKSIIISNKQQAVNPDFKFSVSSELETLDGWKRDTVSRIENGVTVMDEIYTKESKSSDPPTNQPDPDVKPGQEYGKINSVPRNRVDLDNLNKLDNYVKRVMQTGTADMKPGDHKFSLEYSGTKFNSEFNAKNNYNYDYDVNSNGIAGSFIYKQSENLYAGFALSYSNNDVKYENNDSEDIESVNAGIFGKYTKNNWDLGARLGYGHNYHETAFDWMGLGTADSYYDSNVFKAGFDAVYNKTIFEDRLNLRPGIGIDYTRVYEGKIRTDGMSDISSASGEGFTGILGIGIGNSQNNTLKWNAGINYSYNFTDTFHEERNMSNGYKMEKLHYARDSFDAYIDFDVKVSEKFSIQAGYTYEYNENYENHNIKTGISYILK</sequence>
<evidence type="ECO:0000313" key="3">
    <source>
        <dbReference type="EMBL" id="ACZ10119.1"/>
    </source>
</evidence>
<keyword evidence="4" id="KW-1185">Reference proteome</keyword>
<dbReference type="AlphaFoldDB" id="D1APT5"/>
<dbReference type="EMBL" id="CP001739">
    <property type="protein sequence ID" value="ACZ10119.1"/>
    <property type="molecule type" value="Genomic_DNA"/>
</dbReference>
<organism evidence="3 4">
    <name type="scientific">Sebaldella termitidis (strain ATCC 33386 / NCTC 11300)</name>
    <dbReference type="NCBI Taxonomy" id="526218"/>
    <lineage>
        <taxon>Bacteria</taxon>
        <taxon>Fusobacteriati</taxon>
        <taxon>Fusobacteriota</taxon>
        <taxon>Fusobacteriia</taxon>
        <taxon>Fusobacteriales</taxon>
        <taxon>Leptotrichiaceae</taxon>
        <taxon>Sebaldella</taxon>
    </lineage>
</organism>
<name>D1APT5_SEBTE</name>
<feature type="region of interest" description="Disordered" evidence="1">
    <location>
        <begin position="513"/>
        <end position="541"/>
    </location>
</feature>
<reference evidence="4" key="1">
    <citation type="submission" date="2009-09" db="EMBL/GenBank/DDBJ databases">
        <title>The complete chromosome of Sebaldella termitidis ATCC 33386.</title>
        <authorList>
            <consortium name="US DOE Joint Genome Institute (JGI-PGF)"/>
            <person name="Lucas S."/>
            <person name="Copeland A."/>
            <person name="Lapidus A."/>
            <person name="Glavina del Rio T."/>
            <person name="Dalin E."/>
            <person name="Tice H."/>
            <person name="Bruce D."/>
            <person name="Goodwin L."/>
            <person name="Pitluck S."/>
            <person name="Kyrpides N."/>
            <person name="Mavromatis K."/>
            <person name="Ivanova N."/>
            <person name="Mikhailova N."/>
            <person name="Sims D."/>
            <person name="Meincke L."/>
            <person name="Brettin T."/>
            <person name="Detter J.C."/>
            <person name="Han C."/>
            <person name="Larimer F."/>
            <person name="Land M."/>
            <person name="Hauser L."/>
            <person name="Markowitz V."/>
            <person name="Cheng J.F."/>
            <person name="Hugenholtz P."/>
            <person name="Woyke T."/>
            <person name="Wu D."/>
            <person name="Eisen J.A."/>
        </authorList>
    </citation>
    <scope>NUCLEOTIDE SEQUENCE [LARGE SCALE GENOMIC DNA]</scope>
    <source>
        <strain evidence="4">ATCC 33386 / NCTC 11300</strain>
    </source>
</reference>
<dbReference type="HOGENOM" id="CLU_338558_0_0_0"/>
<evidence type="ECO:0000256" key="1">
    <source>
        <dbReference type="SAM" id="MobiDB-lite"/>
    </source>
</evidence>
<reference evidence="3 4" key="2">
    <citation type="journal article" date="2010" name="Stand. Genomic Sci.">
        <title>Complete genome sequence of Sebaldella termitidis type strain (NCTC 11300).</title>
        <authorList>
            <person name="Harmon-Smith M."/>
            <person name="Celia L."/>
            <person name="Chertkov O."/>
            <person name="Lapidus A."/>
            <person name="Copeland A."/>
            <person name="Glavina Del Rio T."/>
            <person name="Nolan M."/>
            <person name="Lucas S."/>
            <person name="Tice H."/>
            <person name="Cheng J.F."/>
            <person name="Han C."/>
            <person name="Detter J.C."/>
            <person name="Bruce D."/>
            <person name="Goodwin L."/>
            <person name="Pitluck S."/>
            <person name="Pati A."/>
            <person name="Liolios K."/>
            <person name="Ivanova N."/>
            <person name="Mavromatis K."/>
            <person name="Mikhailova N."/>
            <person name="Chen A."/>
            <person name="Palaniappan K."/>
            <person name="Land M."/>
            <person name="Hauser L."/>
            <person name="Chang Y.J."/>
            <person name="Jeffries C.D."/>
            <person name="Brettin T."/>
            <person name="Goker M."/>
            <person name="Beck B."/>
            <person name="Bristow J."/>
            <person name="Eisen J.A."/>
            <person name="Markowitz V."/>
            <person name="Hugenholtz P."/>
            <person name="Kyrpides N.C."/>
            <person name="Klenk H.P."/>
            <person name="Chen F."/>
        </authorList>
    </citation>
    <scope>NUCLEOTIDE SEQUENCE [LARGE SCALE GENOMIC DNA]</scope>
    <source>
        <strain evidence="4">ATCC 33386 / NCTC 11300</strain>
    </source>
</reference>
<dbReference type="SUPFAM" id="SSF103515">
    <property type="entry name" value="Autotransporter"/>
    <property type="match status" value="1"/>
</dbReference>
<evidence type="ECO:0000313" key="4">
    <source>
        <dbReference type="Proteomes" id="UP000000845"/>
    </source>
</evidence>
<dbReference type="RefSeq" id="WP_012862701.1">
    <property type="nucleotide sequence ID" value="NC_013517.1"/>
</dbReference>
<evidence type="ECO:0000259" key="2">
    <source>
        <dbReference type="PROSITE" id="PS51208"/>
    </source>
</evidence>
<dbReference type="Proteomes" id="UP000000845">
    <property type="component" value="Chromosome"/>
</dbReference>
<dbReference type="PROSITE" id="PS51208">
    <property type="entry name" value="AUTOTRANSPORTER"/>
    <property type="match status" value="1"/>
</dbReference>
<dbReference type="InterPro" id="IPR005546">
    <property type="entry name" value="Autotransporte_beta"/>
</dbReference>
<accession>D1APT5</accession>
<feature type="domain" description="Autotransporter" evidence="2">
    <location>
        <begin position="571"/>
        <end position="839"/>
    </location>
</feature>
<proteinExistence type="predicted"/>